<dbReference type="PANTHER" id="PTHR10778:SF10">
    <property type="entry name" value="SOLUTE CARRIER FAMILY 35 MEMBER B1"/>
    <property type="match status" value="1"/>
</dbReference>
<evidence type="ECO:0000256" key="2">
    <source>
        <dbReference type="ARBA" id="ARBA00010694"/>
    </source>
</evidence>
<evidence type="ECO:0000256" key="8">
    <source>
        <dbReference type="ARBA" id="ARBA00023136"/>
    </source>
</evidence>
<evidence type="ECO:0000313" key="12">
    <source>
        <dbReference type="EMBL" id="TFB05186.1"/>
    </source>
</evidence>
<feature type="transmembrane region" description="Helical" evidence="11">
    <location>
        <begin position="54"/>
        <end position="76"/>
    </location>
</feature>
<keyword evidence="8 11" id="KW-0472">Membrane</keyword>
<evidence type="ECO:0000313" key="13">
    <source>
        <dbReference type="Proteomes" id="UP001642720"/>
    </source>
</evidence>
<comment type="subcellular location">
    <subcellularLocation>
        <location evidence="1">Endoplasmic reticulum membrane</location>
        <topology evidence="1">Multi-pass membrane protein</topology>
    </subcellularLocation>
</comment>
<evidence type="ECO:0000256" key="7">
    <source>
        <dbReference type="ARBA" id="ARBA00022989"/>
    </source>
</evidence>
<protein>
    <recommendedName>
        <fullName evidence="9">UDP-galactose transporter homolog 1</fullName>
    </recommendedName>
</protein>
<feature type="transmembrane region" description="Helical" evidence="11">
    <location>
        <begin position="345"/>
        <end position="366"/>
    </location>
</feature>
<dbReference type="InterPro" id="IPR013657">
    <property type="entry name" value="SCL35B1-4/HUT1"/>
</dbReference>
<comment type="similarity">
    <text evidence="2">Belongs to the nucleotide-sugar transporter family. SLC35B subfamily.</text>
</comment>
<feature type="transmembrane region" description="Helical" evidence="11">
    <location>
        <begin position="163"/>
        <end position="183"/>
    </location>
</feature>
<organism evidence="12 13">
    <name type="scientific">Trichoderma ghanense</name>
    <dbReference type="NCBI Taxonomy" id="65468"/>
    <lineage>
        <taxon>Eukaryota</taxon>
        <taxon>Fungi</taxon>
        <taxon>Dikarya</taxon>
        <taxon>Ascomycota</taxon>
        <taxon>Pezizomycotina</taxon>
        <taxon>Sordariomycetes</taxon>
        <taxon>Hypocreomycetidae</taxon>
        <taxon>Hypocreales</taxon>
        <taxon>Hypocreaceae</taxon>
        <taxon>Trichoderma</taxon>
    </lineage>
</organism>
<keyword evidence="13" id="KW-1185">Reference proteome</keyword>
<feature type="transmembrane region" description="Helical" evidence="11">
    <location>
        <begin position="96"/>
        <end position="118"/>
    </location>
</feature>
<sequence>MARSKQPAVKRESSSEFFNKQSAAWEDTNGKEVKAPNGHGAPSKSAQEPSKAEAGLVQLVTAVAGIYASFLTWAYLQEKLTTKAYGPADAPEVWHFPVFLNTIQSLFAAAVGFVYLLVSTPKGASVPPIFPSRSILGPLALVAITNSLASPFGYASLAHIDYITFLLAKSCKLLPVMFLHITIFRKRYPIYKYLVVAAVTAGVAVFTLHSGRKHKKSTRSEEANVSWGLLLLGINLLFDGLTNSTQDYIFQTFRPFSGPQMMCANNMMSTVVTSLYLIGSPALVSTGIGEWLGMDVAGSAGELNSALEFVTKYPAVWKDVLGFAACGALGQVFIFYTLSTFSSVLLVTVTVTRKMFTMILSVVAFGHRLTHMQWLGVTLVFGGIGVEAAIARKEKMAKEAAKAKKSS</sequence>
<dbReference type="SUPFAM" id="SSF103481">
    <property type="entry name" value="Multidrug resistance efflux transporter EmrE"/>
    <property type="match status" value="1"/>
</dbReference>
<reference evidence="12 13" key="1">
    <citation type="submission" date="2018-01" db="EMBL/GenBank/DDBJ databases">
        <title>Genome characterization of the sugarcane-associated fungus Trichoderma ghanense CCMA-1212 and their application in lignocelulose bioconversion.</title>
        <authorList>
            <person name="Steindorff A.S."/>
            <person name="Mendes T.D."/>
            <person name="Vilela E.S.D."/>
            <person name="Rodrigues D.S."/>
            <person name="Formighieri E.F."/>
            <person name="Melo I.S."/>
            <person name="Favaro L.C.L."/>
        </authorList>
    </citation>
    <scope>NUCLEOTIDE SEQUENCE [LARGE SCALE GENOMIC DNA]</scope>
    <source>
        <strain evidence="12 13">CCMA-1212</strain>
    </source>
</reference>
<feature type="region of interest" description="Disordered" evidence="10">
    <location>
        <begin position="1"/>
        <end position="48"/>
    </location>
</feature>
<evidence type="ECO:0000256" key="3">
    <source>
        <dbReference type="ARBA" id="ARBA00022448"/>
    </source>
</evidence>
<feature type="transmembrane region" description="Helical" evidence="11">
    <location>
        <begin position="223"/>
        <end position="242"/>
    </location>
</feature>
<evidence type="ECO:0000256" key="10">
    <source>
        <dbReference type="SAM" id="MobiDB-lite"/>
    </source>
</evidence>
<dbReference type="Proteomes" id="UP001642720">
    <property type="component" value="Unassembled WGS sequence"/>
</dbReference>
<evidence type="ECO:0000256" key="1">
    <source>
        <dbReference type="ARBA" id="ARBA00004477"/>
    </source>
</evidence>
<keyword evidence="7 11" id="KW-1133">Transmembrane helix</keyword>
<comment type="caution">
    <text evidence="12">The sequence shown here is derived from an EMBL/GenBank/DDBJ whole genome shotgun (WGS) entry which is preliminary data.</text>
</comment>
<dbReference type="EMBL" id="PPTA01000003">
    <property type="protein sequence ID" value="TFB05186.1"/>
    <property type="molecule type" value="Genomic_DNA"/>
</dbReference>
<evidence type="ECO:0000256" key="5">
    <source>
        <dbReference type="ARBA" id="ARBA00022692"/>
    </source>
</evidence>
<proteinExistence type="inferred from homology"/>
<feature type="transmembrane region" description="Helical" evidence="11">
    <location>
        <begin position="139"/>
        <end position="157"/>
    </location>
</feature>
<evidence type="ECO:0000256" key="11">
    <source>
        <dbReference type="SAM" id="Phobius"/>
    </source>
</evidence>
<feature type="transmembrane region" description="Helical" evidence="11">
    <location>
        <begin position="320"/>
        <end position="338"/>
    </location>
</feature>
<feature type="transmembrane region" description="Helical" evidence="11">
    <location>
        <begin position="263"/>
        <end position="284"/>
    </location>
</feature>
<feature type="transmembrane region" description="Helical" evidence="11">
    <location>
        <begin position="190"/>
        <end position="211"/>
    </location>
</feature>
<dbReference type="GeneID" id="300574729"/>
<dbReference type="PANTHER" id="PTHR10778">
    <property type="entry name" value="SOLUTE CARRIER FAMILY 35 MEMBER B"/>
    <property type="match status" value="1"/>
</dbReference>
<dbReference type="InterPro" id="IPR037185">
    <property type="entry name" value="EmrE-like"/>
</dbReference>
<keyword evidence="5 11" id="KW-0812">Transmembrane</keyword>
<keyword evidence="4" id="KW-0762">Sugar transport</keyword>
<dbReference type="Pfam" id="PF08449">
    <property type="entry name" value="UAA"/>
    <property type="match status" value="1"/>
</dbReference>
<feature type="transmembrane region" description="Helical" evidence="11">
    <location>
        <begin position="372"/>
        <end position="390"/>
    </location>
</feature>
<dbReference type="RefSeq" id="XP_073561387.1">
    <property type="nucleotide sequence ID" value="XM_073700279.1"/>
</dbReference>
<evidence type="ECO:0000256" key="4">
    <source>
        <dbReference type="ARBA" id="ARBA00022597"/>
    </source>
</evidence>
<accession>A0ABY2HBZ1</accession>
<gene>
    <name evidence="12" type="ORF">CCMA1212_002912</name>
</gene>
<evidence type="ECO:0000256" key="9">
    <source>
        <dbReference type="ARBA" id="ARBA00041103"/>
    </source>
</evidence>
<evidence type="ECO:0000256" key="6">
    <source>
        <dbReference type="ARBA" id="ARBA00022824"/>
    </source>
</evidence>
<name>A0ABY2HBZ1_9HYPO</name>
<keyword evidence="3" id="KW-0813">Transport</keyword>
<keyword evidence="6" id="KW-0256">Endoplasmic reticulum</keyword>